<sequence>MSAFTMRVNGHTVIEHWIQVPYDYFGAFAELSGEDKPNFVPGKIELYAREIVRDGNEKAPRLLYLEGGPGNSAPRPSPLMGWMDEALNHYRLVLMDQRGTGNSWPMDAHTISMFGSAQVQGTLLYALRQDSIIRDAEMLRRYLQDDEPWSILGQSYGGFCALSYLSDAPKGLREVMITGGLPSLRKHATDVYRHTYVETSRKNKEYFERYPQDEATTWFIAKHLADVEEILPTGERLTPGRFRMLGLGLGSHYGFEKLHYLLEDPFRTFYGQRRLRPQLLAKVGQELSATHHPLYWGIHETIYAQTMTGSINWAAHRVRSEFPEFYLPNIEQGGAGESDLQREKYGFRFTGEHVYPWQFEQDPALTPMRDAAQNLAFRTQWKDMYNADVLAENQVPVAAYIYYDDMYVPREFSLDTAERVRGLKPIITNKYQHDGLRVDGKNIIRDLLGKLRA</sequence>
<protein>
    <submittedName>
        <fullName evidence="5">Alpha/beta fold hydrolase</fullName>
    </submittedName>
</protein>
<dbReference type="Gene3D" id="3.40.50.1820">
    <property type="entry name" value="alpha/beta hydrolase"/>
    <property type="match status" value="1"/>
</dbReference>
<dbReference type="SUPFAM" id="SSF53474">
    <property type="entry name" value="alpha/beta-Hydrolases"/>
    <property type="match status" value="1"/>
</dbReference>
<evidence type="ECO:0000313" key="6">
    <source>
        <dbReference type="Proteomes" id="UP001275049"/>
    </source>
</evidence>
<comment type="caution">
    <text evidence="5">The sequence shown here is derived from an EMBL/GenBank/DDBJ whole genome shotgun (WGS) entry which is preliminary data.</text>
</comment>
<dbReference type="InterPro" id="IPR029058">
    <property type="entry name" value="AB_hydrolase_fold"/>
</dbReference>
<dbReference type="RefSeq" id="WP_102165282.1">
    <property type="nucleotide sequence ID" value="NZ_CAMYCL010000004.1"/>
</dbReference>
<dbReference type="GO" id="GO:0006508">
    <property type="term" value="P:proteolysis"/>
    <property type="evidence" value="ECO:0007669"/>
    <property type="project" value="InterPro"/>
</dbReference>
<dbReference type="PANTHER" id="PTHR43248">
    <property type="entry name" value="2-SUCCINYL-6-HYDROXY-2,4-CYCLOHEXADIENE-1-CARBOXYLATE SYNTHASE"/>
    <property type="match status" value="1"/>
</dbReference>
<dbReference type="GO" id="GO:0004177">
    <property type="term" value="F:aminopeptidase activity"/>
    <property type="evidence" value="ECO:0007669"/>
    <property type="project" value="UniProtKB-EC"/>
</dbReference>
<reference evidence="5 6" key="1">
    <citation type="submission" date="2023-10" db="EMBL/GenBank/DDBJ databases">
        <title>Whole Genome based description of the genera Actinobaculum and Actinotignum reveals a complex phylogenetic relationship within the species included in the genus Actinotignum.</title>
        <authorList>
            <person name="Jensen C.S."/>
            <person name="Dargis R."/>
            <person name="Kemp M."/>
            <person name="Christensen J.J."/>
        </authorList>
    </citation>
    <scope>NUCLEOTIDE SEQUENCE</scope>
    <source>
        <strain evidence="5">SLA_B511</strain>
        <strain evidence="4 6">SLA_B974</strain>
    </source>
</reference>
<dbReference type="InterPro" id="IPR002410">
    <property type="entry name" value="Peptidase_S33"/>
</dbReference>
<dbReference type="PANTHER" id="PTHR43248:SF2">
    <property type="entry name" value="PROLYL AMINOPEPTIDASE"/>
    <property type="match status" value="1"/>
</dbReference>
<accession>A0AAW9HNL1</accession>
<dbReference type="Pfam" id="PF00561">
    <property type="entry name" value="Abhydrolase_1"/>
    <property type="match status" value="1"/>
</dbReference>
<keyword evidence="2 5" id="KW-0378">Hydrolase</keyword>
<dbReference type="Proteomes" id="UP001281731">
    <property type="component" value="Unassembled WGS sequence"/>
</dbReference>
<gene>
    <name evidence="5" type="ORF">R6G80_07085</name>
    <name evidence="4" type="ORF">R6G86_05485</name>
</gene>
<dbReference type="EMBL" id="JAWNGA010000008">
    <property type="protein sequence ID" value="MDY5133190.1"/>
    <property type="molecule type" value="Genomic_DNA"/>
</dbReference>
<feature type="domain" description="AB hydrolase-1" evidence="3">
    <location>
        <begin position="60"/>
        <end position="211"/>
    </location>
</feature>
<name>A0AAW9HNL1_9ACTO</name>
<evidence type="ECO:0000259" key="3">
    <source>
        <dbReference type="Pfam" id="PF00561"/>
    </source>
</evidence>
<dbReference type="Proteomes" id="UP001275049">
    <property type="component" value="Unassembled WGS sequence"/>
</dbReference>
<evidence type="ECO:0000313" key="4">
    <source>
        <dbReference type="EMBL" id="MDY5133190.1"/>
    </source>
</evidence>
<dbReference type="EMBL" id="JAWNGC010000009">
    <property type="protein sequence ID" value="MDY5155481.1"/>
    <property type="molecule type" value="Genomic_DNA"/>
</dbReference>
<dbReference type="InterPro" id="IPR051601">
    <property type="entry name" value="Serine_prot/Carboxylest_S33"/>
</dbReference>
<evidence type="ECO:0000313" key="5">
    <source>
        <dbReference type="EMBL" id="MDY5155481.1"/>
    </source>
</evidence>
<evidence type="ECO:0000313" key="7">
    <source>
        <dbReference type="Proteomes" id="UP001281731"/>
    </source>
</evidence>
<keyword evidence="6" id="KW-1185">Reference proteome</keyword>
<proteinExistence type="inferred from homology"/>
<dbReference type="InterPro" id="IPR000073">
    <property type="entry name" value="AB_hydrolase_1"/>
</dbReference>
<comment type="similarity">
    <text evidence="1">Belongs to the peptidase S33 family.</text>
</comment>
<evidence type="ECO:0000256" key="1">
    <source>
        <dbReference type="ARBA" id="ARBA00010088"/>
    </source>
</evidence>
<dbReference type="AlphaFoldDB" id="A0AAW9HNL1"/>
<dbReference type="PRINTS" id="PR00793">
    <property type="entry name" value="PROAMNOPTASE"/>
</dbReference>
<organism evidence="5 7">
    <name type="scientific">Actinotignum urinale</name>
    <dbReference type="NCBI Taxonomy" id="190146"/>
    <lineage>
        <taxon>Bacteria</taxon>
        <taxon>Bacillati</taxon>
        <taxon>Actinomycetota</taxon>
        <taxon>Actinomycetes</taxon>
        <taxon>Actinomycetales</taxon>
        <taxon>Actinomycetaceae</taxon>
        <taxon>Actinotignum</taxon>
    </lineage>
</organism>
<evidence type="ECO:0000256" key="2">
    <source>
        <dbReference type="ARBA" id="ARBA00022801"/>
    </source>
</evidence>